<evidence type="ECO:0000256" key="1">
    <source>
        <dbReference type="ARBA" id="ARBA00004651"/>
    </source>
</evidence>
<comment type="subcellular location">
    <subcellularLocation>
        <location evidence="1 7">Cell membrane</location>
        <topology evidence="1 7">Multi-pass membrane protein</topology>
    </subcellularLocation>
</comment>
<dbReference type="PANTHER" id="PTHR43386:SF1">
    <property type="entry name" value="D,D-DIPEPTIDE TRANSPORT SYSTEM PERMEASE PROTEIN DDPC-RELATED"/>
    <property type="match status" value="1"/>
</dbReference>
<comment type="similarity">
    <text evidence="7">Belongs to the binding-protein-dependent transport system permease family.</text>
</comment>
<feature type="domain" description="ABC transmembrane type-1" evidence="8">
    <location>
        <begin position="89"/>
        <end position="279"/>
    </location>
</feature>
<dbReference type="PATRIC" id="fig|1555112.3.peg.1758"/>
<dbReference type="GO" id="GO:0055085">
    <property type="term" value="P:transmembrane transport"/>
    <property type="evidence" value="ECO:0007669"/>
    <property type="project" value="InterPro"/>
</dbReference>
<organism evidence="9 10">
    <name type="scientific">Limnochorda pilosa</name>
    <dbReference type="NCBI Taxonomy" id="1555112"/>
    <lineage>
        <taxon>Bacteria</taxon>
        <taxon>Bacillati</taxon>
        <taxon>Bacillota</taxon>
        <taxon>Limnochordia</taxon>
        <taxon>Limnochordales</taxon>
        <taxon>Limnochordaceae</taxon>
        <taxon>Limnochorda</taxon>
    </lineage>
</organism>
<dbReference type="RefSeq" id="WP_082726031.1">
    <property type="nucleotide sequence ID" value="NZ_AP014924.1"/>
</dbReference>
<gene>
    <name evidence="9" type="ORF">LIP_1724</name>
</gene>
<dbReference type="InterPro" id="IPR000515">
    <property type="entry name" value="MetI-like"/>
</dbReference>
<dbReference type="PANTHER" id="PTHR43386">
    <property type="entry name" value="OLIGOPEPTIDE TRANSPORT SYSTEM PERMEASE PROTEIN APPC"/>
    <property type="match status" value="1"/>
</dbReference>
<keyword evidence="3" id="KW-1003">Cell membrane</keyword>
<evidence type="ECO:0000313" key="9">
    <source>
        <dbReference type="EMBL" id="BAS27570.1"/>
    </source>
</evidence>
<keyword evidence="10" id="KW-1185">Reference proteome</keyword>
<feature type="transmembrane region" description="Helical" evidence="7">
    <location>
        <begin position="97"/>
        <end position="117"/>
    </location>
</feature>
<dbReference type="Pfam" id="PF00528">
    <property type="entry name" value="BPD_transp_1"/>
    <property type="match status" value="1"/>
</dbReference>
<dbReference type="Gene3D" id="1.10.3720.10">
    <property type="entry name" value="MetI-like"/>
    <property type="match status" value="1"/>
</dbReference>
<dbReference type="InterPro" id="IPR050366">
    <property type="entry name" value="BP-dependent_transpt_permease"/>
</dbReference>
<proteinExistence type="inferred from homology"/>
<keyword evidence="2 7" id="KW-0813">Transport</keyword>
<dbReference type="CDD" id="cd06261">
    <property type="entry name" value="TM_PBP2"/>
    <property type="match status" value="1"/>
</dbReference>
<dbReference type="STRING" id="1555112.LIP_1724"/>
<dbReference type="EMBL" id="AP014924">
    <property type="protein sequence ID" value="BAS27570.1"/>
    <property type="molecule type" value="Genomic_DNA"/>
</dbReference>
<sequence length="290" mass="31161">MGASDAAAGPVVSVRRLTARLRFRRRPLLWIGAGVVVFFLLVSLLAPWLAPYHPTEYRGGGRLQPPSAEHWLGTDQLGRDVLSRLIYGGRIPLEVSVVSAAFALAVGTFLGWISGFVGRYPDRLLSLAMDSIYSFPSLVLAIIIAAMLGPGLPNMILAVSVVYVPTYFRVARAQVLQIKEREHVEAARAIGASSAAVLFRHVAPNTLNAVLAITSFNVADAILTAAGLSFLGLGIAPPTPDWGWDLQSGRAFLPSGIWWPVTFPGLLVVLLALGFGMLGEGISDWLNPRR</sequence>
<feature type="transmembrane region" description="Helical" evidence="7">
    <location>
        <begin position="28"/>
        <end position="50"/>
    </location>
</feature>
<evidence type="ECO:0000256" key="3">
    <source>
        <dbReference type="ARBA" id="ARBA00022475"/>
    </source>
</evidence>
<feature type="transmembrane region" description="Helical" evidence="7">
    <location>
        <begin position="124"/>
        <end position="148"/>
    </location>
</feature>
<dbReference type="GO" id="GO:0005886">
    <property type="term" value="C:plasma membrane"/>
    <property type="evidence" value="ECO:0007669"/>
    <property type="project" value="UniProtKB-SubCell"/>
</dbReference>
<dbReference type="PROSITE" id="PS50928">
    <property type="entry name" value="ABC_TM1"/>
    <property type="match status" value="1"/>
</dbReference>
<accession>A0A0K2SKE6</accession>
<evidence type="ECO:0000256" key="2">
    <source>
        <dbReference type="ARBA" id="ARBA00022448"/>
    </source>
</evidence>
<feature type="transmembrane region" description="Helical" evidence="7">
    <location>
        <begin position="256"/>
        <end position="279"/>
    </location>
</feature>
<evidence type="ECO:0000256" key="7">
    <source>
        <dbReference type="RuleBase" id="RU363032"/>
    </source>
</evidence>
<name>A0A0K2SKE6_LIMPI</name>
<keyword evidence="5 7" id="KW-1133">Transmembrane helix</keyword>
<feature type="transmembrane region" description="Helical" evidence="7">
    <location>
        <begin position="209"/>
        <end position="236"/>
    </location>
</feature>
<reference evidence="10" key="2">
    <citation type="journal article" date="2016" name="Int. J. Syst. Evol. Microbiol.">
        <title>Complete genome sequence and cell structure of Limnochorda pilosa, a Gram-negative spore-former within the phylum Firmicutes.</title>
        <authorList>
            <person name="Watanabe M."/>
            <person name="Kojima H."/>
            <person name="Fukui M."/>
        </authorList>
    </citation>
    <scope>NUCLEOTIDE SEQUENCE [LARGE SCALE GENOMIC DNA]</scope>
    <source>
        <strain evidence="10">HC45</strain>
    </source>
</reference>
<evidence type="ECO:0000259" key="8">
    <source>
        <dbReference type="PROSITE" id="PS50928"/>
    </source>
</evidence>
<reference evidence="10" key="1">
    <citation type="submission" date="2015-07" db="EMBL/GenBank/DDBJ databases">
        <title>Complete genome sequence and phylogenetic analysis of Limnochorda pilosa.</title>
        <authorList>
            <person name="Watanabe M."/>
            <person name="Kojima H."/>
            <person name="Fukui M."/>
        </authorList>
    </citation>
    <scope>NUCLEOTIDE SEQUENCE [LARGE SCALE GENOMIC DNA]</scope>
    <source>
        <strain evidence="10">HC45</strain>
    </source>
</reference>
<dbReference type="KEGG" id="lpil:LIP_1724"/>
<dbReference type="Pfam" id="PF12911">
    <property type="entry name" value="OppC_N"/>
    <property type="match status" value="1"/>
</dbReference>
<evidence type="ECO:0000313" key="10">
    <source>
        <dbReference type="Proteomes" id="UP000065807"/>
    </source>
</evidence>
<dbReference type="OrthoDB" id="9797472at2"/>
<dbReference type="AlphaFoldDB" id="A0A0K2SKE6"/>
<keyword evidence="4 7" id="KW-0812">Transmembrane</keyword>
<dbReference type="SUPFAM" id="SSF161098">
    <property type="entry name" value="MetI-like"/>
    <property type="match status" value="1"/>
</dbReference>
<dbReference type="InterPro" id="IPR035906">
    <property type="entry name" value="MetI-like_sf"/>
</dbReference>
<protein>
    <submittedName>
        <fullName evidence="9">Peptide ABC transporter permease</fullName>
    </submittedName>
</protein>
<dbReference type="InterPro" id="IPR025966">
    <property type="entry name" value="OppC_N"/>
</dbReference>
<evidence type="ECO:0000256" key="5">
    <source>
        <dbReference type="ARBA" id="ARBA00022989"/>
    </source>
</evidence>
<keyword evidence="6 7" id="KW-0472">Membrane</keyword>
<evidence type="ECO:0000256" key="6">
    <source>
        <dbReference type="ARBA" id="ARBA00023136"/>
    </source>
</evidence>
<feature type="transmembrane region" description="Helical" evidence="7">
    <location>
        <begin position="154"/>
        <end position="171"/>
    </location>
</feature>
<evidence type="ECO:0000256" key="4">
    <source>
        <dbReference type="ARBA" id="ARBA00022692"/>
    </source>
</evidence>
<dbReference type="Proteomes" id="UP000065807">
    <property type="component" value="Chromosome"/>
</dbReference>